<accession>A0AAW1UIE1</accession>
<comment type="caution">
    <text evidence="2">The sequence shown here is derived from an EMBL/GenBank/DDBJ whole genome shotgun (WGS) entry which is preliminary data.</text>
</comment>
<gene>
    <name evidence="2" type="ORF">WA026_021491</name>
</gene>
<dbReference type="Proteomes" id="UP001431783">
    <property type="component" value="Unassembled WGS sequence"/>
</dbReference>
<organism evidence="2 3">
    <name type="scientific">Henosepilachna vigintioctopunctata</name>
    <dbReference type="NCBI Taxonomy" id="420089"/>
    <lineage>
        <taxon>Eukaryota</taxon>
        <taxon>Metazoa</taxon>
        <taxon>Ecdysozoa</taxon>
        <taxon>Arthropoda</taxon>
        <taxon>Hexapoda</taxon>
        <taxon>Insecta</taxon>
        <taxon>Pterygota</taxon>
        <taxon>Neoptera</taxon>
        <taxon>Endopterygota</taxon>
        <taxon>Coleoptera</taxon>
        <taxon>Polyphaga</taxon>
        <taxon>Cucujiformia</taxon>
        <taxon>Coccinelloidea</taxon>
        <taxon>Coccinellidae</taxon>
        <taxon>Epilachninae</taxon>
        <taxon>Epilachnini</taxon>
        <taxon>Henosepilachna</taxon>
    </lineage>
</organism>
<feature type="signal peptide" evidence="1">
    <location>
        <begin position="1"/>
        <end position="19"/>
    </location>
</feature>
<dbReference type="AlphaFoldDB" id="A0AAW1UIE1"/>
<sequence>MLKFVIIVIVAASVQLSNSNPAQLRAAFSNNLFECDPSRANVVVLQRILQKQGRPRAYIEEALQFPRIGLFPRPITCIAVEDLNRGGKGGYPEIVAGGVYYNSVTLSFKSQLEGSLEFSILIYTDIPRPLPYLGSSQAQNVSFH</sequence>
<evidence type="ECO:0000313" key="3">
    <source>
        <dbReference type="Proteomes" id="UP001431783"/>
    </source>
</evidence>
<evidence type="ECO:0000256" key="1">
    <source>
        <dbReference type="SAM" id="SignalP"/>
    </source>
</evidence>
<dbReference type="Pfam" id="PF15868">
    <property type="entry name" value="MBF2"/>
    <property type="match status" value="1"/>
</dbReference>
<proteinExistence type="predicted"/>
<keyword evidence="3" id="KW-1185">Reference proteome</keyword>
<dbReference type="InterPro" id="IPR031734">
    <property type="entry name" value="MBF2"/>
</dbReference>
<feature type="chain" id="PRO_5043856067" evidence="1">
    <location>
        <begin position="20"/>
        <end position="144"/>
    </location>
</feature>
<dbReference type="EMBL" id="JARQZJ010000076">
    <property type="protein sequence ID" value="KAK9882458.1"/>
    <property type="molecule type" value="Genomic_DNA"/>
</dbReference>
<name>A0AAW1UIE1_9CUCU</name>
<evidence type="ECO:0000313" key="2">
    <source>
        <dbReference type="EMBL" id="KAK9882458.1"/>
    </source>
</evidence>
<keyword evidence="1" id="KW-0732">Signal</keyword>
<reference evidence="2 3" key="1">
    <citation type="submission" date="2023-03" db="EMBL/GenBank/DDBJ databases">
        <title>Genome insight into feeding habits of ladybird beetles.</title>
        <authorList>
            <person name="Li H.-S."/>
            <person name="Huang Y.-H."/>
            <person name="Pang H."/>
        </authorList>
    </citation>
    <scope>NUCLEOTIDE SEQUENCE [LARGE SCALE GENOMIC DNA]</scope>
    <source>
        <strain evidence="2">SYSU_2023b</strain>
        <tissue evidence="2">Whole body</tissue>
    </source>
</reference>
<protein>
    <submittedName>
        <fullName evidence="2">Uncharacterized protein</fullName>
    </submittedName>
</protein>